<dbReference type="AlphaFoldDB" id="A0A1F6XRM2"/>
<gene>
    <name evidence="2" type="ORF">A3I25_01415</name>
</gene>
<dbReference type="Pfam" id="PF01797">
    <property type="entry name" value="Y1_Tnp"/>
    <property type="match status" value="1"/>
</dbReference>
<feature type="domain" description="Transposase IS200-like" evidence="1">
    <location>
        <begin position="8"/>
        <end position="146"/>
    </location>
</feature>
<comment type="caution">
    <text evidence="2">The sequence shown here is derived from an EMBL/GenBank/DDBJ whole genome shotgun (WGS) entry which is preliminary data.</text>
</comment>
<dbReference type="GO" id="GO:0004803">
    <property type="term" value="F:transposase activity"/>
    <property type="evidence" value="ECO:0007669"/>
    <property type="project" value="InterPro"/>
</dbReference>
<dbReference type="Proteomes" id="UP000177195">
    <property type="component" value="Unassembled WGS sequence"/>
</dbReference>
<dbReference type="SUPFAM" id="SSF143422">
    <property type="entry name" value="Transposase IS200-like"/>
    <property type="match status" value="1"/>
</dbReference>
<sequence length="229" mass="27358">MLRKTSFTKGENYHCYTRGTDKRKIFLDKGDYIRFIVLLYICNSTQPIHISNFESKKLMEFFDLEKERSLVAIGTYCLMPNHIHLLLQEVEKGGLSLFMKKLLTAYSMYFNKKYQRKGVLFEGCFKAEHINEDRYLKYLFSYIHLNPVKLIDSKWKERGLKNLKQAKGFLRNYEYSSYLDYLGIERPQNKILNLSAFPNYFENIKDFWSEIFEWLSFGEDFSRQGPSLP</sequence>
<dbReference type="GO" id="GO:0006313">
    <property type="term" value="P:DNA transposition"/>
    <property type="evidence" value="ECO:0007669"/>
    <property type="project" value="InterPro"/>
</dbReference>
<accession>A0A1F6XRM2</accession>
<dbReference type="SMART" id="SM01321">
    <property type="entry name" value="Y1_Tnp"/>
    <property type="match status" value="1"/>
</dbReference>
<protein>
    <recommendedName>
        <fullName evidence="1">Transposase IS200-like domain-containing protein</fullName>
    </recommendedName>
</protein>
<dbReference type="EMBL" id="MFVN01000034">
    <property type="protein sequence ID" value="OGI96799.1"/>
    <property type="molecule type" value="Genomic_DNA"/>
</dbReference>
<name>A0A1F6XRM2_9BACT</name>
<dbReference type="PANTHER" id="PTHR34322">
    <property type="entry name" value="TRANSPOSASE, Y1_TNP DOMAIN-CONTAINING"/>
    <property type="match status" value="1"/>
</dbReference>
<organism evidence="2 3">
    <name type="scientific">Candidatus Nomurabacteria bacterium RIFCSPLOWO2_02_FULL_42_17</name>
    <dbReference type="NCBI Taxonomy" id="1801789"/>
    <lineage>
        <taxon>Bacteria</taxon>
        <taxon>Candidatus Nomuraibacteriota</taxon>
    </lineage>
</organism>
<dbReference type="GO" id="GO:0003677">
    <property type="term" value="F:DNA binding"/>
    <property type="evidence" value="ECO:0007669"/>
    <property type="project" value="InterPro"/>
</dbReference>
<proteinExistence type="predicted"/>
<evidence type="ECO:0000313" key="3">
    <source>
        <dbReference type="Proteomes" id="UP000177195"/>
    </source>
</evidence>
<dbReference type="InterPro" id="IPR036515">
    <property type="entry name" value="Transposase_17_sf"/>
</dbReference>
<dbReference type="PANTHER" id="PTHR34322:SF2">
    <property type="entry name" value="TRANSPOSASE IS200-LIKE DOMAIN-CONTAINING PROTEIN"/>
    <property type="match status" value="1"/>
</dbReference>
<evidence type="ECO:0000313" key="2">
    <source>
        <dbReference type="EMBL" id="OGI96799.1"/>
    </source>
</evidence>
<evidence type="ECO:0000259" key="1">
    <source>
        <dbReference type="SMART" id="SM01321"/>
    </source>
</evidence>
<dbReference type="Gene3D" id="3.30.70.1290">
    <property type="entry name" value="Transposase IS200-like"/>
    <property type="match status" value="1"/>
</dbReference>
<reference evidence="2 3" key="1">
    <citation type="journal article" date="2016" name="Nat. Commun.">
        <title>Thousands of microbial genomes shed light on interconnected biogeochemical processes in an aquifer system.</title>
        <authorList>
            <person name="Anantharaman K."/>
            <person name="Brown C.T."/>
            <person name="Hug L.A."/>
            <person name="Sharon I."/>
            <person name="Castelle C.J."/>
            <person name="Probst A.J."/>
            <person name="Thomas B.C."/>
            <person name="Singh A."/>
            <person name="Wilkins M.J."/>
            <person name="Karaoz U."/>
            <person name="Brodie E.L."/>
            <person name="Williams K.H."/>
            <person name="Hubbard S.S."/>
            <person name="Banfield J.F."/>
        </authorList>
    </citation>
    <scope>NUCLEOTIDE SEQUENCE [LARGE SCALE GENOMIC DNA]</scope>
</reference>
<dbReference type="InterPro" id="IPR002686">
    <property type="entry name" value="Transposase_17"/>
</dbReference>